<feature type="region of interest" description="Disordered" evidence="1">
    <location>
        <begin position="141"/>
        <end position="161"/>
    </location>
</feature>
<reference evidence="2 3" key="1">
    <citation type="submission" date="2021-02" db="EMBL/GenBank/DDBJ databases">
        <title>Alicyclobacillus curvatus sp. nov. and Alicyclobacillus mengziensis sp. nov., two acidophilic bacteria isolated from acid mine drainage.</title>
        <authorList>
            <person name="Huang Y."/>
        </authorList>
    </citation>
    <scope>NUCLEOTIDE SEQUENCE [LARGE SCALE GENOMIC DNA]</scope>
    <source>
        <strain evidence="2 3">S30H14</strain>
    </source>
</reference>
<evidence type="ECO:0000256" key="1">
    <source>
        <dbReference type="SAM" id="MobiDB-lite"/>
    </source>
</evidence>
<dbReference type="Proteomes" id="UP000663505">
    <property type="component" value="Chromosome"/>
</dbReference>
<dbReference type="PANTHER" id="PTHR38471:SF2">
    <property type="entry name" value="FOUR HELIX BUNDLE PROTEIN"/>
    <property type="match status" value="1"/>
</dbReference>
<dbReference type="SUPFAM" id="SSF158446">
    <property type="entry name" value="IVS-encoded protein-like"/>
    <property type="match status" value="1"/>
</dbReference>
<protein>
    <submittedName>
        <fullName evidence="2">Four helix bundle protein</fullName>
    </submittedName>
</protein>
<dbReference type="PANTHER" id="PTHR38471">
    <property type="entry name" value="FOUR HELIX BUNDLE PROTEIN"/>
    <property type="match status" value="1"/>
</dbReference>
<evidence type="ECO:0000313" key="2">
    <source>
        <dbReference type="EMBL" id="QSO48492.1"/>
    </source>
</evidence>
<organism evidence="2 3">
    <name type="scientific">Alicyclobacillus mengziensis</name>
    <dbReference type="NCBI Taxonomy" id="2931921"/>
    <lineage>
        <taxon>Bacteria</taxon>
        <taxon>Bacillati</taxon>
        <taxon>Bacillota</taxon>
        <taxon>Bacilli</taxon>
        <taxon>Bacillales</taxon>
        <taxon>Alicyclobacillaceae</taxon>
        <taxon>Alicyclobacillus</taxon>
    </lineage>
</organism>
<dbReference type="InterPro" id="IPR036583">
    <property type="entry name" value="23S_rRNA_IVS_sf"/>
</dbReference>
<proteinExistence type="predicted"/>
<keyword evidence="3" id="KW-1185">Reference proteome</keyword>
<dbReference type="KEGG" id="afx:JZ786_05755"/>
<evidence type="ECO:0000313" key="3">
    <source>
        <dbReference type="Proteomes" id="UP000663505"/>
    </source>
</evidence>
<accession>A0A9X7W1I7</accession>
<dbReference type="Pfam" id="PF05635">
    <property type="entry name" value="23S_rRNA_IVP"/>
    <property type="match status" value="1"/>
</dbReference>
<dbReference type="EMBL" id="CP071182">
    <property type="protein sequence ID" value="QSO48492.1"/>
    <property type="molecule type" value="Genomic_DNA"/>
</dbReference>
<sequence>MNKIDTGDFIERDFRKLIVYRKAVELCVAIYKLTKNYPKSETYGLVSQGQRSSSSVPLILSEANSFSMFPKKELSMYANALGSLQETRSFLELSLEVDYIDKSTQQALEKQAQEIHRLLIGMIKRVQLRIEEQSAIAPHSRKRTLDKQKLSSYSGAKQEGSRVNDDDFEFEVAVLQWIEQSKADRIKLISEEDQIRMLTNDEGRFLPDVPREEGRWRYRWRK</sequence>
<gene>
    <name evidence="2" type="ORF">JZ786_05755</name>
</gene>
<name>A0A9X7W1I7_9BACL</name>
<dbReference type="AlphaFoldDB" id="A0A9X7W1I7"/>
<dbReference type="CDD" id="cd16377">
    <property type="entry name" value="23S_rRNA_IVP_like"/>
    <property type="match status" value="1"/>
</dbReference>
<dbReference type="Gene3D" id="1.20.1440.60">
    <property type="entry name" value="23S rRNA-intervening sequence"/>
    <property type="match status" value="1"/>
</dbReference>
<dbReference type="InterPro" id="IPR012657">
    <property type="entry name" value="23S_rRNA-intervening_sequence"/>
</dbReference>
<dbReference type="NCBIfam" id="TIGR02436">
    <property type="entry name" value="four helix bundle protein"/>
    <property type="match status" value="1"/>
</dbReference>
<dbReference type="RefSeq" id="WP_206657827.1">
    <property type="nucleotide sequence ID" value="NZ_CP071182.1"/>
</dbReference>